<proteinExistence type="predicted"/>
<evidence type="ECO:0000313" key="2">
    <source>
        <dbReference type="Proteomes" id="UP000326678"/>
    </source>
</evidence>
<name>A0A5P8VU24_9NOSO</name>
<dbReference type="AlphaFoldDB" id="A0A5P8VU24"/>
<dbReference type="KEGG" id="nsh:GXM_01284"/>
<dbReference type="EMBL" id="CP045226">
    <property type="protein sequence ID" value="QFS43811.1"/>
    <property type="molecule type" value="Genomic_DNA"/>
</dbReference>
<dbReference type="Proteomes" id="UP000326678">
    <property type="component" value="Chromosome Gxm1"/>
</dbReference>
<evidence type="ECO:0000313" key="1">
    <source>
        <dbReference type="EMBL" id="QFS43811.1"/>
    </source>
</evidence>
<organism evidence="1 2">
    <name type="scientific">Nostoc sphaeroides CCNUC1</name>
    <dbReference type="NCBI Taxonomy" id="2653204"/>
    <lineage>
        <taxon>Bacteria</taxon>
        <taxon>Bacillati</taxon>
        <taxon>Cyanobacteriota</taxon>
        <taxon>Cyanophyceae</taxon>
        <taxon>Nostocales</taxon>
        <taxon>Nostocaceae</taxon>
        <taxon>Nostoc</taxon>
    </lineage>
</organism>
<keyword evidence="2" id="KW-1185">Reference proteome</keyword>
<sequence>MPIGVNLRANLFQTSFPARVGKCSSIAALPQVLRQSL</sequence>
<gene>
    <name evidence="1" type="ORF">GXM_01284</name>
</gene>
<accession>A0A5P8VU24</accession>
<reference evidence="1 2" key="1">
    <citation type="submission" date="2019-10" db="EMBL/GenBank/DDBJ databases">
        <title>Genomic and transcriptomic insights into the perfect genentic adaptation of a filamentous nitrogen-fixing cyanobacterium to rice fields.</title>
        <authorList>
            <person name="Chen Z."/>
        </authorList>
    </citation>
    <scope>NUCLEOTIDE SEQUENCE [LARGE SCALE GENOMIC DNA]</scope>
    <source>
        <strain evidence="1">CCNUC1</strain>
    </source>
</reference>
<protein>
    <submittedName>
        <fullName evidence="1">Uncharacterized protein</fullName>
    </submittedName>
</protein>